<name>A0ABM8V8R2_THEXY</name>
<comment type="caution">
    <text evidence="2">The sequence shown here is derived from an EMBL/GenBank/DDBJ whole genome shotgun (WGS) entry which is preliminary data.</text>
</comment>
<dbReference type="EMBL" id="CAJRAY010000094">
    <property type="protein sequence ID" value="CAG5092417.1"/>
    <property type="molecule type" value="Genomic_DNA"/>
</dbReference>
<dbReference type="Proteomes" id="UP000681526">
    <property type="component" value="Unassembled WGS sequence"/>
</dbReference>
<gene>
    <name evidence="2" type="primary">txxe 3291</name>
    <name evidence="2" type="ORF">TXXE_18120</name>
</gene>
<proteinExistence type="predicted"/>
<keyword evidence="1" id="KW-1133">Transmembrane helix</keyword>
<organism evidence="2 3">
    <name type="scientific">Thermobacillus xylanilyticus</name>
    <dbReference type="NCBI Taxonomy" id="76633"/>
    <lineage>
        <taxon>Bacteria</taxon>
        <taxon>Bacillati</taxon>
        <taxon>Bacillota</taxon>
        <taxon>Bacilli</taxon>
        <taxon>Bacillales</taxon>
        <taxon>Paenibacillaceae</taxon>
        <taxon>Thermobacillus</taxon>
    </lineage>
</organism>
<feature type="transmembrane region" description="Helical" evidence="1">
    <location>
        <begin position="12"/>
        <end position="33"/>
    </location>
</feature>
<sequence length="87" mass="9654">MGEGRSGMKKNRWLLVFFVVIGLVAGALVAKWLEQVPALDFLTDSVPVVWSPAADLIVVAFDLTVRLNISLLSIIGIVLAIWLYRRM</sequence>
<keyword evidence="1" id="KW-0472">Membrane</keyword>
<accession>A0ABM8V8R2</accession>
<evidence type="ECO:0000313" key="3">
    <source>
        <dbReference type="Proteomes" id="UP000681526"/>
    </source>
</evidence>
<dbReference type="InterPro" id="IPR025470">
    <property type="entry name" value="DUF4321"/>
</dbReference>
<reference evidence="2 3" key="1">
    <citation type="submission" date="2021-04" db="EMBL/GenBank/DDBJ databases">
        <authorList>
            <person name="Rakotoarivonina H."/>
        </authorList>
    </citation>
    <scope>NUCLEOTIDE SEQUENCE [LARGE SCALE GENOMIC DNA]</scope>
    <source>
        <strain evidence="2 3">XE</strain>
    </source>
</reference>
<evidence type="ECO:0000256" key="1">
    <source>
        <dbReference type="SAM" id="Phobius"/>
    </source>
</evidence>
<keyword evidence="3" id="KW-1185">Reference proteome</keyword>
<protein>
    <recommendedName>
        <fullName evidence="4">DUF4321 domain-containing protein</fullName>
    </recommendedName>
</protein>
<feature type="transmembrane region" description="Helical" evidence="1">
    <location>
        <begin position="53"/>
        <end position="84"/>
    </location>
</feature>
<evidence type="ECO:0008006" key="4">
    <source>
        <dbReference type="Google" id="ProtNLM"/>
    </source>
</evidence>
<keyword evidence="1" id="KW-0812">Transmembrane</keyword>
<dbReference type="Pfam" id="PF14209">
    <property type="entry name" value="DUF4321"/>
    <property type="match status" value="1"/>
</dbReference>
<evidence type="ECO:0000313" key="2">
    <source>
        <dbReference type="EMBL" id="CAG5092417.1"/>
    </source>
</evidence>